<dbReference type="EMBL" id="JAOYFC010000002">
    <property type="protein sequence ID" value="MCV6824671.1"/>
    <property type="molecule type" value="Genomic_DNA"/>
</dbReference>
<accession>A0AAE3J1Y9</accession>
<reference evidence="6" key="1">
    <citation type="submission" date="2022-10" db="EMBL/GenBank/DDBJ databases">
        <authorList>
            <person name="Yue Y."/>
        </authorList>
    </citation>
    <scope>NUCLEOTIDE SEQUENCE</scope>
    <source>
        <strain evidence="6">Z654</strain>
    </source>
</reference>
<keyword evidence="7" id="KW-1185">Reference proteome</keyword>
<evidence type="ECO:0000313" key="7">
    <source>
        <dbReference type="Proteomes" id="UP001208041"/>
    </source>
</evidence>
<feature type="transmembrane region" description="Helical" evidence="5">
    <location>
        <begin position="111"/>
        <end position="131"/>
    </location>
</feature>
<gene>
    <name evidence="6" type="ORF">OH136_08895</name>
</gene>
<evidence type="ECO:0000313" key="6">
    <source>
        <dbReference type="EMBL" id="MCV6824671.1"/>
    </source>
</evidence>
<keyword evidence="3 5" id="KW-1133">Transmembrane helix</keyword>
<protein>
    <submittedName>
        <fullName evidence="6">CvpA family protein</fullName>
    </submittedName>
</protein>
<name>A0AAE3J1Y9_9RHOB</name>
<dbReference type="GO" id="GO:0016020">
    <property type="term" value="C:membrane"/>
    <property type="evidence" value="ECO:0007669"/>
    <property type="project" value="UniProtKB-SubCell"/>
</dbReference>
<organism evidence="6 7">
    <name type="scientific">Halocynthiibacter halioticoli</name>
    <dbReference type="NCBI Taxonomy" id="2986804"/>
    <lineage>
        <taxon>Bacteria</taxon>
        <taxon>Pseudomonadati</taxon>
        <taxon>Pseudomonadota</taxon>
        <taxon>Alphaproteobacteria</taxon>
        <taxon>Rhodobacterales</taxon>
        <taxon>Paracoccaceae</taxon>
        <taxon>Halocynthiibacter</taxon>
    </lineage>
</organism>
<keyword evidence="4 5" id="KW-0472">Membrane</keyword>
<evidence type="ECO:0000256" key="5">
    <source>
        <dbReference type="SAM" id="Phobius"/>
    </source>
</evidence>
<sequence>MEGFTIVDGAVAVVILISALLAYSRGLVRETLSIASWIAAAVIAYIFAPKAEPLVREIPILNDFIGGQCELSLGASFAIVGIVALVVLSIFTPIFSNVVQRSVLGGLDQGLGFLFGAARGALLVAVALWLYNWAVTDEPIAVIEDSRSAEVFGQLSDRVGNAVPTDVPGWLETNMEEFLAQCEPVTETTIIE</sequence>
<dbReference type="Pfam" id="PF02674">
    <property type="entry name" value="Colicin_V"/>
    <property type="match status" value="1"/>
</dbReference>
<dbReference type="Proteomes" id="UP001208041">
    <property type="component" value="Unassembled WGS sequence"/>
</dbReference>
<dbReference type="InterPro" id="IPR052719">
    <property type="entry name" value="CvpA-like"/>
</dbReference>
<evidence type="ECO:0000256" key="1">
    <source>
        <dbReference type="ARBA" id="ARBA00004141"/>
    </source>
</evidence>
<evidence type="ECO:0000256" key="4">
    <source>
        <dbReference type="ARBA" id="ARBA00023136"/>
    </source>
</evidence>
<dbReference type="AlphaFoldDB" id="A0AAE3J1Y9"/>
<keyword evidence="2 5" id="KW-0812">Transmembrane</keyword>
<comment type="caution">
    <text evidence="6">The sequence shown here is derived from an EMBL/GenBank/DDBJ whole genome shotgun (WGS) entry which is preliminary data.</text>
</comment>
<evidence type="ECO:0000256" key="2">
    <source>
        <dbReference type="ARBA" id="ARBA00022692"/>
    </source>
</evidence>
<feature type="transmembrane region" description="Helical" evidence="5">
    <location>
        <begin position="31"/>
        <end position="48"/>
    </location>
</feature>
<dbReference type="InterPro" id="IPR003825">
    <property type="entry name" value="Colicin-V_CvpA"/>
</dbReference>
<feature type="transmembrane region" description="Helical" evidence="5">
    <location>
        <begin position="77"/>
        <end position="99"/>
    </location>
</feature>
<dbReference type="GO" id="GO:0009403">
    <property type="term" value="P:toxin biosynthetic process"/>
    <property type="evidence" value="ECO:0007669"/>
    <property type="project" value="InterPro"/>
</dbReference>
<dbReference type="PANTHER" id="PTHR36926">
    <property type="entry name" value="COLICIN V PRODUCTION PROTEIN"/>
    <property type="match status" value="1"/>
</dbReference>
<feature type="transmembrane region" description="Helical" evidence="5">
    <location>
        <begin position="6"/>
        <end position="24"/>
    </location>
</feature>
<evidence type="ECO:0000256" key="3">
    <source>
        <dbReference type="ARBA" id="ARBA00022989"/>
    </source>
</evidence>
<dbReference type="RefSeq" id="WP_263953528.1">
    <property type="nucleotide sequence ID" value="NZ_JAOYFC010000002.1"/>
</dbReference>
<dbReference type="PANTHER" id="PTHR36926:SF1">
    <property type="entry name" value="COLICIN V PRODUCTION PROTEIN"/>
    <property type="match status" value="1"/>
</dbReference>
<proteinExistence type="predicted"/>
<comment type="subcellular location">
    <subcellularLocation>
        <location evidence="1">Membrane</location>
        <topology evidence="1">Multi-pass membrane protein</topology>
    </subcellularLocation>
</comment>